<keyword evidence="1" id="KW-0812">Transmembrane</keyword>
<dbReference type="InterPro" id="IPR024529">
    <property type="entry name" value="ECF_trnsprt_substrate-spec"/>
</dbReference>
<proteinExistence type="predicted"/>
<feature type="transmembrane region" description="Helical" evidence="1">
    <location>
        <begin position="13"/>
        <end position="33"/>
    </location>
</feature>
<reference evidence="2 3" key="1">
    <citation type="journal article" date="2021" name="Cell Host Microbe">
        <title>in vivo commensal control of Clostridioides difficile virulence.</title>
        <authorList>
            <person name="Girinathan B.P."/>
            <person name="Dibenedetto N."/>
            <person name="Worley J.N."/>
            <person name="Peltier J."/>
            <person name="Arrieta-Ortiz M.L."/>
            <person name="Rupa Christinal Immanuel S."/>
            <person name="Lavin R."/>
            <person name="Delaney M.L."/>
            <person name="Cummins C."/>
            <person name="Hoffmann M."/>
            <person name="Luo Y."/>
            <person name="Gonzalez-Escalona N."/>
            <person name="Allard M."/>
            <person name="Onderdonk A.B."/>
            <person name="Gerber G.K."/>
            <person name="Sonenshein A.L."/>
            <person name="Baliga N."/>
            <person name="Dupuy B."/>
            <person name="Bry L."/>
        </authorList>
    </citation>
    <scope>NUCLEOTIDE SEQUENCE [LARGE SCALE GENOMIC DNA]</scope>
    <source>
        <strain evidence="2 3">DSM 599</strain>
    </source>
</reference>
<dbReference type="RefSeq" id="WP_221860337.1">
    <property type="nucleotide sequence ID" value="NZ_JAIKTU010000005.1"/>
</dbReference>
<keyword evidence="3" id="KW-1185">Reference proteome</keyword>
<comment type="caution">
    <text evidence="2">The sequence shown here is derived from an EMBL/GenBank/DDBJ whole genome shotgun (WGS) entry which is preliminary data.</text>
</comment>
<evidence type="ECO:0000313" key="2">
    <source>
        <dbReference type="EMBL" id="MBY0755224.1"/>
    </source>
</evidence>
<feature type="transmembrane region" description="Helical" evidence="1">
    <location>
        <begin position="138"/>
        <end position="164"/>
    </location>
</feature>
<organism evidence="2 3">
    <name type="scientific">Clostridium sardiniense</name>
    <name type="common">Clostridium absonum</name>
    <dbReference type="NCBI Taxonomy" id="29369"/>
    <lineage>
        <taxon>Bacteria</taxon>
        <taxon>Bacillati</taxon>
        <taxon>Bacillota</taxon>
        <taxon>Clostridia</taxon>
        <taxon>Eubacteriales</taxon>
        <taxon>Clostridiaceae</taxon>
        <taxon>Clostridium</taxon>
    </lineage>
</organism>
<gene>
    <name evidence="2" type="ORF">K5V21_07125</name>
</gene>
<dbReference type="Pfam" id="PF12822">
    <property type="entry name" value="ECF_trnsprt"/>
    <property type="match status" value="1"/>
</dbReference>
<feature type="transmembrane region" description="Helical" evidence="1">
    <location>
        <begin position="108"/>
        <end position="132"/>
    </location>
</feature>
<accession>A0ABS7KWW3</accession>
<protein>
    <submittedName>
        <fullName evidence="2">ECF transporter S component</fullName>
    </submittedName>
</protein>
<sequence length="175" mass="19179">MKRLKNKFSTRKILITSMFIAIGVILPSIFHTFNMAGNTFLPMHIPILICAVICGGKYGGICGLIVPILSSFLTGMPPIFPVAIIMSLELGCYGLTLGILLKRRSIIVSLIVTLLVGRIVSCIANFIILGVVQNTFAFSAFLMGAFVTAFPGIIIQLILIPILYNFLKRRNYINV</sequence>
<keyword evidence="1" id="KW-0472">Membrane</keyword>
<dbReference type="Proteomes" id="UP001299068">
    <property type="component" value="Unassembled WGS sequence"/>
</dbReference>
<evidence type="ECO:0000313" key="3">
    <source>
        <dbReference type="Proteomes" id="UP001299068"/>
    </source>
</evidence>
<feature type="transmembrane region" description="Helical" evidence="1">
    <location>
        <begin position="45"/>
        <end position="73"/>
    </location>
</feature>
<dbReference type="EMBL" id="JAIKTU010000005">
    <property type="protein sequence ID" value="MBY0755224.1"/>
    <property type="molecule type" value="Genomic_DNA"/>
</dbReference>
<evidence type="ECO:0000256" key="1">
    <source>
        <dbReference type="SAM" id="Phobius"/>
    </source>
</evidence>
<name>A0ABS7KWW3_CLOSR</name>
<dbReference type="Gene3D" id="1.10.1760.20">
    <property type="match status" value="1"/>
</dbReference>
<keyword evidence="1" id="KW-1133">Transmembrane helix</keyword>
<feature type="transmembrane region" description="Helical" evidence="1">
    <location>
        <begin position="79"/>
        <end position="101"/>
    </location>
</feature>